<reference evidence="1" key="1">
    <citation type="journal article" date="2022" name="Front. Genet.">
        <title>Chromosome-Scale Assembly of the Dendrobium nobile Genome Provides Insights Into the Molecular Mechanism of the Biosynthesis of the Medicinal Active Ingredient of Dendrobium.</title>
        <authorList>
            <person name="Xu Q."/>
            <person name="Niu S.-C."/>
            <person name="Li K.-L."/>
            <person name="Zheng P.-J."/>
            <person name="Zhang X.-J."/>
            <person name="Jia Y."/>
            <person name="Liu Y."/>
            <person name="Niu Y.-X."/>
            <person name="Yu L.-H."/>
            <person name="Chen D.-F."/>
            <person name="Zhang G.-Q."/>
        </authorList>
    </citation>
    <scope>NUCLEOTIDE SEQUENCE</scope>
    <source>
        <tissue evidence="1">Leaf</tissue>
    </source>
</reference>
<name>A0A8T3BWW8_DENNO</name>
<dbReference type="Proteomes" id="UP000829196">
    <property type="component" value="Unassembled WGS sequence"/>
</dbReference>
<comment type="caution">
    <text evidence="1">The sequence shown here is derived from an EMBL/GenBank/DDBJ whole genome shotgun (WGS) entry which is preliminary data.</text>
</comment>
<accession>A0A8T3BWW8</accession>
<organism evidence="1 2">
    <name type="scientific">Dendrobium nobile</name>
    <name type="common">Orchid</name>
    <dbReference type="NCBI Taxonomy" id="94219"/>
    <lineage>
        <taxon>Eukaryota</taxon>
        <taxon>Viridiplantae</taxon>
        <taxon>Streptophyta</taxon>
        <taxon>Embryophyta</taxon>
        <taxon>Tracheophyta</taxon>
        <taxon>Spermatophyta</taxon>
        <taxon>Magnoliopsida</taxon>
        <taxon>Liliopsida</taxon>
        <taxon>Asparagales</taxon>
        <taxon>Orchidaceae</taxon>
        <taxon>Epidendroideae</taxon>
        <taxon>Malaxideae</taxon>
        <taxon>Dendrobiinae</taxon>
        <taxon>Dendrobium</taxon>
    </lineage>
</organism>
<evidence type="ECO:0000313" key="1">
    <source>
        <dbReference type="EMBL" id="KAI0523437.1"/>
    </source>
</evidence>
<gene>
    <name evidence="1" type="ORF">KFK09_005832</name>
</gene>
<proteinExistence type="predicted"/>
<dbReference type="AlphaFoldDB" id="A0A8T3BWW8"/>
<protein>
    <submittedName>
        <fullName evidence="1">Uncharacterized protein</fullName>
    </submittedName>
</protein>
<dbReference type="EMBL" id="JAGYWB010000005">
    <property type="protein sequence ID" value="KAI0523437.1"/>
    <property type="molecule type" value="Genomic_DNA"/>
</dbReference>
<sequence length="93" mass="11055">MSVVHPHLRFDLIECSSHHITFNPKLPCSSFEFDLFFDVSSLSWIIFGDRDEEVSFYKIQVIYFLHEFEFKFHSCLSSKLSMSLLQSFKFFVS</sequence>
<evidence type="ECO:0000313" key="2">
    <source>
        <dbReference type="Proteomes" id="UP000829196"/>
    </source>
</evidence>
<keyword evidence="2" id="KW-1185">Reference proteome</keyword>